<proteinExistence type="predicted"/>
<evidence type="ECO:0000313" key="3">
    <source>
        <dbReference type="Proteomes" id="UP001168552"/>
    </source>
</evidence>
<feature type="transmembrane region" description="Helical" evidence="1">
    <location>
        <begin position="103"/>
        <end position="123"/>
    </location>
</feature>
<feature type="transmembrane region" description="Helical" evidence="1">
    <location>
        <begin position="129"/>
        <end position="150"/>
    </location>
</feature>
<name>A0ABT8F961_9BACT</name>
<sequence>MKFVHLALIHSPMGGLHVAASLIALLAGTRILLLAKGGKMHKIWGYGYAGAMLATNATAFMLFQLFGGFGPFHVAAIFSLLTLCMGMYPAISRKNPDWIRRHMYWMHYSVVGLYAALISEIVVRVPLGISFFTAVGLGTGAVVLLGVWIIQRKAPYWMQEGGKSLKNK</sequence>
<feature type="transmembrane region" description="Helical" evidence="1">
    <location>
        <begin position="45"/>
        <end position="66"/>
    </location>
</feature>
<comment type="caution">
    <text evidence="2">The sequence shown here is derived from an EMBL/GenBank/DDBJ whole genome shotgun (WGS) entry which is preliminary data.</text>
</comment>
<dbReference type="EMBL" id="JAUHJS010000008">
    <property type="protein sequence ID" value="MDN4166833.1"/>
    <property type="molecule type" value="Genomic_DNA"/>
</dbReference>
<reference evidence="2" key="1">
    <citation type="submission" date="2023-06" db="EMBL/GenBank/DDBJ databases">
        <title>Cytophagales bacterium Strain LB-30, isolated from soil.</title>
        <authorList>
            <person name="Liu B."/>
        </authorList>
    </citation>
    <scope>NUCLEOTIDE SEQUENCE</scope>
    <source>
        <strain evidence="2">LB-30</strain>
    </source>
</reference>
<accession>A0ABT8F961</accession>
<gene>
    <name evidence="2" type="ORF">QWY31_15080</name>
</gene>
<organism evidence="2 3">
    <name type="scientific">Shiella aurantiaca</name>
    <dbReference type="NCBI Taxonomy" id="3058365"/>
    <lineage>
        <taxon>Bacteria</taxon>
        <taxon>Pseudomonadati</taxon>
        <taxon>Bacteroidota</taxon>
        <taxon>Cytophagia</taxon>
        <taxon>Cytophagales</taxon>
        <taxon>Shiellaceae</taxon>
        <taxon>Shiella</taxon>
    </lineage>
</organism>
<keyword evidence="1" id="KW-1133">Transmembrane helix</keyword>
<dbReference type="Proteomes" id="UP001168552">
    <property type="component" value="Unassembled WGS sequence"/>
</dbReference>
<evidence type="ECO:0000256" key="1">
    <source>
        <dbReference type="SAM" id="Phobius"/>
    </source>
</evidence>
<dbReference type="RefSeq" id="WP_320005369.1">
    <property type="nucleotide sequence ID" value="NZ_JAUHJS010000008.1"/>
</dbReference>
<dbReference type="InterPro" id="IPR018750">
    <property type="entry name" value="DUF2306_membrane"/>
</dbReference>
<feature type="transmembrane region" description="Helical" evidence="1">
    <location>
        <begin position="12"/>
        <end position="33"/>
    </location>
</feature>
<evidence type="ECO:0000313" key="2">
    <source>
        <dbReference type="EMBL" id="MDN4166833.1"/>
    </source>
</evidence>
<dbReference type="Pfam" id="PF10067">
    <property type="entry name" value="DUF2306"/>
    <property type="match status" value="1"/>
</dbReference>
<feature type="transmembrane region" description="Helical" evidence="1">
    <location>
        <begin position="72"/>
        <end position="91"/>
    </location>
</feature>
<keyword evidence="1" id="KW-0812">Transmembrane</keyword>
<keyword evidence="1" id="KW-0472">Membrane</keyword>
<keyword evidence="3" id="KW-1185">Reference proteome</keyword>
<protein>
    <submittedName>
        <fullName evidence="2">DUF2306 domain-containing protein</fullName>
    </submittedName>
</protein>